<evidence type="ECO:0000313" key="1">
    <source>
        <dbReference type="EMBL" id="QJH97025.1"/>
    </source>
</evidence>
<sequence length="70" mass="8520">MNVWMYRDTEEWDRIWISPNEFTLRKDGIWDSAHEDDVDIFIFSCKDFQDKFGFMIEPKTKLQITLNLAK</sequence>
<dbReference type="EMBL" id="MT144670">
    <property type="protein sequence ID" value="QJH97025.1"/>
    <property type="molecule type" value="Genomic_DNA"/>
</dbReference>
<reference evidence="1" key="1">
    <citation type="submission" date="2020-03" db="EMBL/GenBank/DDBJ databases">
        <title>The deep terrestrial virosphere.</title>
        <authorList>
            <person name="Holmfeldt K."/>
            <person name="Nilsson E."/>
            <person name="Simone D."/>
            <person name="Lopez-Fernandez M."/>
            <person name="Wu X."/>
            <person name="de Brujin I."/>
            <person name="Lundin D."/>
            <person name="Andersson A."/>
            <person name="Bertilsson S."/>
            <person name="Dopson M."/>
        </authorList>
    </citation>
    <scope>NUCLEOTIDE SEQUENCE</scope>
    <source>
        <strain evidence="1">TM448B00894</strain>
    </source>
</reference>
<name>A0A6M3XKU6_9ZZZZ</name>
<protein>
    <submittedName>
        <fullName evidence="1">Uncharacterized protein</fullName>
    </submittedName>
</protein>
<gene>
    <name evidence="1" type="ORF">TM448B00894_0021</name>
</gene>
<organism evidence="1">
    <name type="scientific">viral metagenome</name>
    <dbReference type="NCBI Taxonomy" id="1070528"/>
    <lineage>
        <taxon>unclassified sequences</taxon>
        <taxon>metagenomes</taxon>
        <taxon>organismal metagenomes</taxon>
    </lineage>
</organism>
<proteinExistence type="predicted"/>
<dbReference type="AlphaFoldDB" id="A0A6M3XKU6"/>
<accession>A0A6M3XKU6</accession>